<dbReference type="PANTHER" id="PTHR43792">
    <property type="entry name" value="GNAT FAMILY, PUTATIVE (AFU_ORTHOLOGUE AFUA_3G00765)-RELATED-RELATED"/>
    <property type="match status" value="1"/>
</dbReference>
<dbReference type="InterPro" id="IPR000182">
    <property type="entry name" value="GNAT_dom"/>
</dbReference>
<sequence length="189" mass="21906">MQYSGVNIISTERLILRPFRMEDAEVMFERWASDEETVHYLSWMAHQSLKDTKRILKVWMNGYLTKTSYVWAICPKSTPDQPIGSVSLHSFDEKLPSAEAGYVIARDYWNQGYASEALRAVLEYGLDLMNLHRISAYHHVDNEASGRVMEKAGMTYEGRIREAYKDKHGHYMDVKQYSVLHSDLSLGYL</sequence>
<dbReference type="AlphaFoldDB" id="A0A2I1JVA0"/>
<dbReference type="Proteomes" id="UP000234384">
    <property type="component" value="Unassembled WGS sequence"/>
</dbReference>
<evidence type="ECO:0000259" key="1">
    <source>
        <dbReference type="PROSITE" id="PS51186"/>
    </source>
</evidence>
<comment type="caution">
    <text evidence="2">The sequence shown here is derived from an EMBL/GenBank/DDBJ whole genome shotgun (WGS) entry which is preliminary data.</text>
</comment>
<dbReference type="InterPro" id="IPR051531">
    <property type="entry name" value="N-acetyltransferase"/>
</dbReference>
<dbReference type="EMBL" id="PKHE01000029">
    <property type="protein sequence ID" value="PKY87327.1"/>
    <property type="molecule type" value="Genomic_DNA"/>
</dbReference>
<dbReference type="Gene3D" id="3.40.630.30">
    <property type="match status" value="1"/>
</dbReference>
<dbReference type="GO" id="GO:0016747">
    <property type="term" value="F:acyltransferase activity, transferring groups other than amino-acyl groups"/>
    <property type="evidence" value="ECO:0007669"/>
    <property type="project" value="InterPro"/>
</dbReference>
<evidence type="ECO:0000313" key="2">
    <source>
        <dbReference type="EMBL" id="PKY87327.1"/>
    </source>
</evidence>
<evidence type="ECO:0000313" key="3">
    <source>
        <dbReference type="Proteomes" id="UP000234384"/>
    </source>
</evidence>
<gene>
    <name evidence="2" type="ORF">CYJ57_07520</name>
</gene>
<organism evidence="2 3">
    <name type="scientific">Falseniella ignava</name>
    <dbReference type="NCBI Taxonomy" id="137730"/>
    <lineage>
        <taxon>Bacteria</taxon>
        <taxon>Bacillati</taxon>
        <taxon>Bacillota</taxon>
        <taxon>Bacilli</taxon>
        <taxon>Lactobacillales</taxon>
        <taxon>Aerococcaceae</taxon>
        <taxon>Falseniella</taxon>
    </lineage>
</organism>
<reference evidence="2 3" key="1">
    <citation type="submission" date="2017-12" db="EMBL/GenBank/DDBJ databases">
        <title>Phylogenetic diversity of female urinary microbiome.</title>
        <authorList>
            <person name="Thomas-White K."/>
            <person name="Wolfe A.J."/>
        </authorList>
    </citation>
    <scope>NUCLEOTIDE SEQUENCE [LARGE SCALE GENOMIC DNA]</scope>
    <source>
        <strain evidence="2 3">UMB0898</strain>
    </source>
</reference>
<proteinExistence type="predicted"/>
<accession>A0A2I1JVA0</accession>
<dbReference type="InterPro" id="IPR016181">
    <property type="entry name" value="Acyl_CoA_acyltransferase"/>
</dbReference>
<protein>
    <submittedName>
        <fullName evidence="2">N-acetyltransferase</fullName>
    </submittedName>
</protein>
<dbReference type="Pfam" id="PF13302">
    <property type="entry name" value="Acetyltransf_3"/>
    <property type="match status" value="1"/>
</dbReference>
<dbReference type="SUPFAM" id="SSF55729">
    <property type="entry name" value="Acyl-CoA N-acyltransferases (Nat)"/>
    <property type="match status" value="1"/>
</dbReference>
<keyword evidence="2" id="KW-0808">Transferase</keyword>
<feature type="domain" description="N-acetyltransferase" evidence="1">
    <location>
        <begin position="14"/>
        <end position="178"/>
    </location>
</feature>
<dbReference type="PROSITE" id="PS51186">
    <property type="entry name" value="GNAT"/>
    <property type="match status" value="1"/>
</dbReference>
<dbReference type="RefSeq" id="WP_101954757.1">
    <property type="nucleotide sequence ID" value="NZ_PKHE01000029.1"/>
</dbReference>
<dbReference type="OrthoDB" id="9798081at2"/>
<name>A0A2I1JVA0_9LACT</name>